<keyword evidence="7 16" id="KW-0285">Flavoprotein</keyword>
<dbReference type="PROSITE" id="PS51387">
    <property type="entry name" value="FAD_PCMH"/>
    <property type="match status" value="1"/>
</dbReference>
<feature type="active site" evidence="16">
    <location>
        <position position="311"/>
    </location>
</feature>
<keyword evidence="12 16" id="KW-0560">Oxidoreductase</keyword>
<dbReference type="EC" id="1.3.1.98" evidence="16"/>
<dbReference type="NCBIfam" id="TIGR00179">
    <property type="entry name" value="murB"/>
    <property type="match status" value="1"/>
</dbReference>
<keyword evidence="8 16" id="KW-0274">FAD</keyword>
<dbReference type="InterPro" id="IPR036318">
    <property type="entry name" value="FAD-bd_PCMH-like_sf"/>
</dbReference>
<evidence type="ECO:0000256" key="16">
    <source>
        <dbReference type="HAMAP-Rule" id="MF_00037"/>
    </source>
</evidence>
<dbReference type="GO" id="GO:0009252">
    <property type="term" value="P:peptidoglycan biosynthetic process"/>
    <property type="evidence" value="ECO:0007669"/>
    <property type="project" value="UniProtKB-UniRule"/>
</dbReference>
<evidence type="ECO:0000256" key="6">
    <source>
        <dbReference type="ARBA" id="ARBA00022618"/>
    </source>
</evidence>
<organism evidence="18 19">
    <name type="scientific">Candidatus Falkowbacteria bacterium RIFOXYA2_FULL_38_12</name>
    <dbReference type="NCBI Taxonomy" id="1797993"/>
    <lineage>
        <taxon>Bacteria</taxon>
        <taxon>Candidatus Falkowiibacteriota</taxon>
    </lineage>
</organism>
<dbReference type="PANTHER" id="PTHR21071:SF4">
    <property type="entry name" value="UDP-N-ACETYLENOLPYRUVOYLGLUCOSAMINE REDUCTASE"/>
    <property type="match status" value="1"/>
</dbReference>
<comment type="cofactor">
    <cofactor evidence="1 16">
        <name>FAD</name>
        <dbReference type="ChEBI" id="CHEBI:57692"/>
    </cofactor>
</comment>
<evidence type="ECO:0000256" key="5">
    <source>
        <dbReference type="ARBA" id="ARBA00022490"/>
    </source>
</evidence>
<evidence type="ECO:0000256" key="9">
    <source>
        <dbReference type="ARBA" id="ARBA00022857"/>
    </source>
</evidence>
<comment type="pathway">
    <text evidence="4 16">Cell wall biogenesis; peptidoglycan biosynthesis.</text>
</comment>
<dbReference type="AlphaFoldDB" id="A0A1F5S2D6"/>
<feature type="domain" description="FAD-binding PCMH-type" evidence="17">
    <location>
        <begin position="26"/>
        <end position="190"/>
    </location>
</feature>
<dbReference type="Gene3D" id="3.90.78.10">
    <property type="entry name" value="UDP-N-acetylenolpyruvoylglucosamine reductase, C-terminal domain"/>
    <property type="match status" value="1"/>
</dbReference>
<dbReference type="GO" id="GO:0005829">
    <property type="term" value="C:cytosol"/>
    <property type="evidence" value="ECO:0007669"/>
    <property type="project" value="TreeGrafter"/>
</dbReference>
<sequence>MIEILKEKISSDILENELLANHCTFRIGGPAKYFFVAKSGEEIKRAVEVAKELDLPFFIFSGGSNILFADQGFNGLVIKIQNANYEIQDTKIITEAGVALGRLVEAVADRGLTGLEWAAGIPGTIGGAVRGNAGAYGHDIGESVETARIMNHELRIMNIGKNECKFRYRDSIFKQSKDIILEVVLILEEGDKEKIKDEMKKILKARNEKLPLDFPSAGSVFKNVKVTDEILEKLKNCEIPSKFIELGKIPVAWLVEQCNLKGKQTGGAKISEKHANFIVNIGKATAKEVAELIELVKAEISQKFGVKLEEEIELVLGQ</sequence>
<evidence type="ECO:0000256" key="15">
    <source>
        <dbReference type="ARBA" id="ARBA00048914"/>
    </source>
</evidence>
<keyword evidence="14 16" id="KW-0961">Cell wall biogenesis/degradation</keyword>
<evidence type="ECO:0000256" key="10">
    <source>
        <dbReference type="ARBA" id="ARBA00022960"/>
    </source>
</evidence>
<dbReference type="GO" id="GO:0008762">
    <property type="term" value="F:UDP-N-acetylmuramate dehydrogenase activity"/>
    <property type="evidence" value="ECO:0007669"/>
    <property type="project" value="UniProtKB-UniRule"/>
</dbReference>
<dbReference type="InterPro" id="IPR003170">
    <property type="entry name" value="MurB"/>
</dbReference>
<evidence type="ECO:0000256" key="3">
    <source>
        <dbReference type="ARBA" id="ARBA00004496"/>
    </source>
</evidence>
<name>A0A1F5S2D6_9BACT</name>
<keyword evidence="13 16" id="KW-0131">Cell cycle</keyword>
<evidence type="ECO:0000256" key="12">
    <source>
        <dbReference type="ARBA" id="ARBA00023002"/>
    </source>
</evidence>
<dbReference type="Gene3D" id="3.30.465.10">
    <property type="match status" value="1"/>
</dbReference>
<comment type="catalytic activity">
    <reaction evidence="15 16">
        <text>UDP-N-acetyl-alpha-D-muramate + NADP(+) = UDP-N-acetyl-3-O-(1-carboxyvinyl)-alpha-D-glucosamine + NADPH + H(+)</text>
        <dbReference type="Rhea" id="RHEA:12248"/>
        <dbReference type="ChEBI" id="CHEBI:15378"/>
        <dbReference type="ChEBI" id="CHEBI:57783"/>
        <dbReference type="ChEBI" id="CHEBI:58349"/>
        <dbReference type="ChEBI" id="CHEBI:68483"/>
        <dbReference type="ChEBI" id="CHEBI:70757"/>
        <dbReference type="EC" id="1.3.1.98"/>
    </reaction>
</comment>
<keyword evidence="5 16" id="KW-0963">Cytoplasm</keyword>
<evidence type="ECO:0000256" key="13">
    <source>
        <dbReference type="ARBA" id="ARBA00023306"/>
    </source>
</evidence>
<dbReference type="NCBIfam" id="NF010480">
    <property type="entry name" value="PRK13905.1"/>
    <property type="match status" value="1"/>
</dbReference>
<dbReference type="GO" id="GO:0071555">
    <property type="term" value="P:cell wall organization"/>
    <property type="evidence" value="ECO:0007669"/>
    <property type="project" value="UniProtKB-KW"/>
</dbReference>
<dbReference type="PANTHER" id="PTHR21071">
    <property type="entry name" value="UDP-N-ACETYLENOLPYRUVOYLGLUCOSAMINE REDUCTASE"/>
    <property type="match status" value="1"/>
</dbReference>
<dbReference type="GO" id="GO:0051301">
    <property type="term" value="P:cell division"/>
    <property type="evidence" value="ECO:0007669"/>
    <property type="project" value="UniProtKB-KW"/>
</dbReference>
<protein>
    <recommendedName>
        <fullName evidence="16">UDP-N-acetylenolpyruvoylglucosamine reductase</fullName>
        <ecNumber evidence="16">1.3.1.98</ecNumber>
    </recommendedName>
    <alternativeName>
        <fullName evidence="16">UDP-N-acetylmuramate dehydrogenase</fullName>
    </alternativeName>
</protein>
<evidence type="ECO:0000256" key="4">
    <source>
        <dbReference type="ARBA" id="ARBA00004752"/>
    </source>
</evidence>
<evidence type="ECO:0000313" key="18">
    <source>
        <dbReference type="EMBL" id="OGF20835.1"/>
    </source>
</evidence>
<dbReference type="InterPro" id="IPR016169">
    <property type="entry name" value="FAD-bd_PCMH_sub2"/>
</dbReference>
<keyword evidence="6 16" id="KW-0132">Cell division</keyword>
<dbReference type="Proteomes" id="UP000177407">
    <property type="component" value="Unassembled WGS sequence"/>
</dbReference>
<evidence type="ECO:0000256" key="2">
    <source>
        <dbReference type="ARBA" id="ARBA00003921"/>
    </source>
</evidence>
<dbReference type="UniPathway" id="UPA00219"/>
<dbReference type="InterPro" id="IPR036635">
    <property type="entry name" value="MurB_C_sf"/>
</dbReference>
<proteinExistence type="inferred from homology"/>
<dbReference type="InterPro" id="IPR016166">
    <property type="entry name" value="FAD-bd_PCMH"/>
</dbReference>
<dbReference type="GO" id="GO:0071949">
    <property type="term" value="F:FAD binding"/>
    <property type="evidence" value="ECO:0007669"/>
    <property type="project" value="InterPro"/>
</dbReference>
<dbReference type="InterPro" id="IPR006094">
    <property type="entry name" value="Oxid_FAD_bind_N"/>
</dbReference>
<dbReference type="HAMAP" id="MF_00037">
    <property type="entry name" value="MurB"/>
    <property type="match status" value="1"/>
</dbReference>
<keyword evidence="10 16" id="KW-0133">Cell shape</keyword>
<accession>A0A1F5S2D6</accession>
<dbReference type="SUPFAM" id="SSF56194">
    <property type="entry name" value="Uridine diphospho-N-Acetylenolpyruvylglucosamine reductase, MurB, C-terminal domain"/>
    <property type="match status" value="1"/>
</dbReference>
<keyword evidence="9 16" id="KW-0521">NADP</keyword>
<evidence type="ECO:0000256" key="1">
    <source>
        <dbReference type="ARBA" id="ARBA00001974"/>
    </source>
</evidence>
<feature type="active site" description="Proton donor" evidence="16">
    <location>
        <position position="219"/>
    </location>
</feature>
<comment type="subcellular location">
    <subcellularLocation>
        <location evidence="3 16">Cytoplasm</location>
    </subcellularLocation>
</comment>
<dbReference type="InterPro" id="IPR016167">
    <property type="entry name" value="FAD-bd_PCMH_sub1"/>
</dbReference>
<gene>
    <name evidence="16" type="primary">murB</name>
    <name evidence="18" type="ORF">A2257_02830</name>
</gene>
<dbReference type="SUPFAM" id="SSF56176">
    <property type="entry name" value="FAD-binding/transporter-associated domain-like"/>
    <property type="match status" value="1"/>
</dbReference>
<reference evidence="18 19" key="1">
    <citation type="journal article" date="2016" name="Nat. Commun.">
        <title>Thousands of microbial genomes shed light on interconnected biogeochemical processes in an aquifer system.</title>
        <authorList>
            <person name="Anantharaman K."/>
            <person name="Brown C.T."/>
            <person name="Hug L.A."/>
            <person name="Sharon I."/>
            <person name="Castelle C.J."/>
            <person name="Probst A.J."/>
            <person name="Thomas B.C."/>
            <person name="Singh A."/>
            <person name="Wilkins M.J."/>
            <person name="Karaoz U."/>
            <person name="Brodie E.L."/>
            <person name="Williams K.H."/>
            <person name="Hubbard S.S."/>
            <person name="Banfield J.F."/>
        </authorList>
    </citation>
    <scope>NUCLEOTIDE SEQUENCE [LARGE SCALE GENOMIC DNA]</scope>
</reference>
<dbReference type="Pfam" id="PF02873">
    <property type="entry name" value="MurB_C"/>
    <property type="match status" value="1"/>
</dbReference>
<evidence type="ECO:0000259" key="17">
    <source>
        <dbReference type="PROSITE" id="PS51387"/>
    </source>
</evidence>
<evidence type="ECO:0000256" key="11">
    <source>
        <dbReference type="ARBA" id="ARBA00022984"/>
    </source>
</evidence>
<comment type="caution">
    <text evidence="18">The sequence shown here is derived from an EMBL/GenBank/DDBJ whole genome shotgun (WGS) entry which is preliminary data.</text>
</comment>
<evidence type="ECO:0000256" key="8">
    <source>
        <dbReference type="ARBA" id="ARBA00022827"/>
    </source>
</evidence>
<dbReference type="EMBL" id="MFGA01000020">
    <property type="protein sequence ID" value="OGF20835.1"/>
    <property type="molecule type" value="Genomic_DNA"/>
</dbReference>
<evidence type="ECO:0000313" key="19">
    <source>
        <dbReference type="Proteomes" id="UP000177407"/>
    </source>
</evidence>
<keyword evidence="11 16" id="KW-0573">Peptidoglycan synthesis</keyword>
<comment type="function">
    <text evidence="2 16">Cell wall formation.</text>
</comment>
<comment type="similarity">
    <text evidence="16">Belongs to the MurB family.</text>
</comment>
<evidence type="ECO:0000256" key="7">
    <source>
        <dbReference type="ARBA" id="ARBA00022630"/>
    </source>
</evidence>
<dbReference type="GO" id="GO:0008360">
    <property type="term" value="P:regulation of cell shape"/>
    <property type="evidence" value="ECO:0007669"/>
    <property type="project" value="UniProtKB-KW"/>
</dbReference>
<feature type="active site" evidence="16">
    <location>
        <position position="169"/>
    </location>
</feature>
<dbReference type="InterPro" id="IPR011601">
    <property type="entry name" value="MurB_C"/>
</dbReference>
<evidence type="ECO:0000256" key="14">
    <source>
        <dbReference type="ARBA" id="ARBA00023316"/>
    </source>
</evidence>
<dbReference type="Pfam" id="PF01565">
    <property type="entry name" value="FAD_binding_4"/>
    <property type="match status" value="1"/>
</dbReference>
<dbReference type="Gene3D" id="3.30.43.10">
    <property type="entry name" value="Uridine Diphospho-n-acetylenolpyruvylglucosamine Reductase, domain 2"/>
    <property type="match status" value="1"/>
</dbReference>